<evidence type="ECO:0000256" key="4">
    <source>
        <dbReference type="ARBA" id="ARBA00022679"/>
    </source>
</evidence>
<proteinExistence type="predicted"/>
<dbReference type="OrthoDB" id="9760839at2"/>
<dbReference type="InterPro" id="IPR036890">
    <property type="entry name" value="HATPase_C_sf"/>
</dbReference>
<keyword evidence="9" id="KW-0812">Transmembrane</keyword>
<dbReference type="GO" id="GO:0005524">
    <property type="term" value="F:ATP binding"/>
    <property type="evidence" value="ECO:0007669"/>
    <property type="project" value="UniProtKB-KW"/>
</dbReference>
<keyword evidence="6 11" id="KW-0418">Kinase</keyword>
<dbReference type="Proteomes" id="UP000033121">
    <property type="component" value="Unassembled WGS sequence"/>
</dbReference>
<evidence type="ECO:0000256" key="5">
    <source>
        <dbReference type="ARBA" id="ARBA00022741"/>
    </source>
</evidence>
<dbReference type="GO" id="GO:0000155">
    <property type="term" value="F:phosphorelay sensor kinase activity"/>
    <property type="evidence" value="ECO:0007669"/>
    <property type="project" value="InterPro"/>
</dbReference>
<evidence type="ECO:0000313" key="11">
    <source>
        <dbReference type="EMBL" id="GAO45700.1"/>
    </source>
</evidence>
<feature type="transmembrane region" description="Helical" evidence="9">
    <location>
        <begin position="15"/>
        <end position="37"/>
    </location>
</feature>
<dbReference type="RefSeq" id="WP_046371723.1">
    <property type="nucleotide sequence ID" value="NZ_BBWV01000008.1"/>
</dbReference>
<evidence type="ECO:0000256" key="6">
    <source>
        <dbReference type="ARBA" id="ARBA00022777"/>
    </source>
</evidence>
<dbReference type="InterPro" id="IPR005467">
    <property type="entry name" value="His_kinase_dom"/>
</dbReference>
<dbReference type="InterPro" id="IPR011712">
    <property type="entry name" value="Sig_transdc_His_kin_sub3_dim/P"/>
</dbReference>
<comment type="caution">
    <text evidence="11">The sequence shown here is derived from an EMBL/GenBank/DDBJ whole genome shotgun (WGS) entry which is preliminary data.</text>
</comment>
<dbReference type="Gene3D" id="3.30.565.10">
    <property type="entry name" value="Histidine kinase-like ATPase, C-terminal domain"/>
    <property type="match status" value="1"/>
</dbReference>
<evidence type="ECO:0000256" key="1">
    <source>
        <dbReference type="ARBA" id="ARBA00000085"/>
    </source>
</evidence>
<dbReference type="EC" id="2.7.13.3" evidence="2"/>
<evidence type="ECO:0000256" key="7">
    <source>
        <dbReference type="ARBA" id="ARBA00022840"/>
    </source>
</evidence>
<dbReference type="Pfam" id="PF02518">
    <property type="entry name" value="HATPase_c"/>
    <property type="match status" value="1"/>
</dbReference>
<name>A0A0E9N8I0_9BACT</name>
<dbReference type="PANTHER" id="PTHR24421:SF10">
    <property type="entry name" value="NITRATE_NITRITE SENSOR PROTEIN NARQ"/>
    <property type="match status" value="1"/>
</dbReference>
<keyword evidence="7" id="KW-0067">ATP-binding</keyword>
<evidence type="ECO:0000259" key="10">
    <source>
        <dbReference type="PROSITE" id="PS50109"/>
    </source>
</evidence>
<dbReference type="EMBL" id="BBWV01000008">
    <property type="protein sequence ID" value="GAO45700.1"/>
    <property type="molecule type" value="Genomic_DNA"/>
</dbReference>
<keyword evidence="12" id="KW-1185">Reference proteome</keyword>
<dbReference type="GO" id="GO:0046983">
    <property type="term" value="F:protein dimerization activity"/>
    <property type="evidence" value="ECO:0007669"/>
    <property type="project" value="InterPro"/>
</dbReference>
<protein>
    <recommendedName>
        <fullName evidence="2">histidine kinase</fullName>
        <ecNumber evidence="2">2.7.13.3</ecNumber>
    </recommendedName>
</protein>
<dbReference type="Pfam" id="PF07730">
    <property type="entry name" value="HisKA_3"/>
    <property type="match status" value="1"/>
</dbReference>
<dbReference type="STRING" id="1220578.FPE01S_08_00200"/>
<evidence type="ECO:0000256" key="3">
    <source>
        <dbReference type="ARBA" id="ARBA00022553"/>
    </source>
</evidence>
<dbReference type="Gene3D" id="1.20.5.1930">
    <property type="match status" value="1"/>
</dbReference>
<comment type="catalytic activity">
    <reaction evidence="1">
        <text>ATP + protein L-histidine = ADP + protein N-phospho-L-histidine.</text>
        <dbReference type="EC" id="2.7.13.3"/>
    </reaction>
</comment>
<evidence type="ECO:0000256" key="9">
    <source>
        <dbReference type="SAM" id="Phobius"/>
    </source>
</evidence>
<accession>A0A0E9N8I0</accession>
<keyword evidence="5" id="KW-0547">Nucleotide-binding</keyword>
<keyword evidence="9" id="KW-1133">Transmembrane helix</keyword>
<dbReference type="GO" id="GO:0016020">
    <property type="term" value="C:membrane"/>
    <property type="evidence" value="ECO:0007669"/>
    <property type="project" value="InterPro"/>
</dbReference>
<dbReference type="InterPro" id="IPR050482">
    <property type="entry name" value="Sensor_HK_TwoCompSys"/>
</dbReference>
<evidence type="ECO:0000256" key="8">
    <source>
        <dbReference type="ARBA" id="ARBA00023012"/>
    </source>
</evidence>
<dbReference type="SMART" id="SM00387">
    <property type="entry name" value="HATPase_c"/>
    <property type="match status" value="1"/>
</dbReference>
<keyword evidence="9" id="KW-0472">Membrane</keyword>
<sequence length="276" mass="31727">MLLLQAYNQHANVSVVLFFGTIGMLALTIGLIVFIIFHQRKVIRYQMTLQKMENEQQKMLLNASIRLQEEERQRIAADLHDDAGPLLATARLYLNENLVNLDKTTQLQSIYNAKQIIDDTIQLIRNISHSLMPPTLKNFGLESAVNDTFQKISGSGNINASSRFHDYKERLPIDNELIVFRVVQELINNILKHSNASFIHLTQNTNGNKFYIRMHHDGKGMTQKDFEKLTKSASGLGLKNIQSRLKVLQGRIFFEKDQSQTYYKVTIELHREEPTA</sequence>
<keyword evidence="8" id="KW-0902">Two-component regulatory system</keyword>
<dbReference type="PROSITE" id="PS50109">
    <property type="entry name" value="HIS_KIN"/>
    <property type="match status" value="1"/>
</dbReference>
<keyword evidence="4" id="KW-0808">Transferase</keyword>
<gene>
    <name evidence="11" type="ORF">FPE01S_08_00200</name>
</gene>
<evidence type="ECO:0000313" key="12">
    <source>
        <dbReference type="Proteomes" id="UP000033121"/>
    </source>
</evidence>
<dbReference type="AlphaFoldDB" id="A0A0E9N8I0"/>
<keyword evidence="3" id="KW-0597">Phosphoprotein</keyword>
<organism evidence="11 12">
    <name type="scientific">Flavihumibacter petaseus NBRC 106054</name>
    <dbReference type="NCBI Taxonomy" id="1220578"/>
    <lineage>
        <taxon>Bacteria</taxon>
        <taxon>Pseudomonadati</taxon>
        <taxon>Bacteroidota</taxon>
        <taxon>Chitinophagia</taxon>
        <taxon>Chitinophagales</taxon>
        <taxon>Chitinophagaceae</taxon>
        <taxon>Flavihumibacter</taxon>
    </lineage>
</organism>
<dbReference type="PANTHER" id="PTHR24421">
    <property type="entry name" value="NITRATE/NITRITE SENSOR PROTEIN NARX-RELATED"/>
    <property type="match status" value="1"/>
</dbReference>
<reference evidence="11 12" key="1">
    <citation type="submission" date="2015-04" db="EMBL/GenBank/DDBJ databases">
        <title>Whole genome shotgun sequence of Flavihumibacter petaseus NBRC 106054.</title>
        <authorList>
            <person name="Miyazawa S."/>
            <person name="Hosoyama A."/>
            <person name="Hashimoto M."/>
            <person name="Noguchi M."/>
            <person name="Tsuchikane K."/>
            <person name="Ohji S."/>
            <person name="Yamazoe A."/>
            <person name="Ichikawa N."/>
            <person name="Kimura A."/>
            <person name="Fujita N."/>
        </authorList>
    </citation>
    <scope>NUCLEOTIDE SEQUENCE [LARGE SCALE GENOMIC DNA]</scope>
    <source>
        <strain evidence="11 12">NBRC 106054</strain>
    </source>
</reference>
<feature type="domain" description="Histidine kinase" evidence="10">
    <location>
        <begin position="74"/>
        <end position="271"/>
    </location>
</feature>
<dbReference type="SUPFAM" id="SSF55874">
    <property type="entry name" value="ATPase domain of HSP90 chaperone/DNA topoisomerase II/histidine kinase"/>
    <property type="match status" value="1"/>
</dbReference>
<dbReference type="InterPro" id="IPR003594">
    <property type="entry name" value="HATPase_dom"/>
</dbReference>
<evidence type="ECO:0000256" key="2">
    <source>
        <dbReference type="ARBA" id="ARBA00012438"/>
    </source>
</evidence>